<proteinExistence type="predicted"/>
<feature type="region of interest" description="Disordered" evidence="1">
    <location>
        <begin position="16"/>
        <end position="140"/>
    </location>
</feature>
<feature type="compositionally biased region" description="Basic residues" evidence="1">
    <location>
        <begin position="33"/>
        <end position="45"/>
    </location>
</feature>
<dbReference type="Proteomes" id="UP000729402">
    <property type="component" value="Unassembled WGS sequence"/>
</dbReference>
<reference evidence="2" key="2">
    <citation type="submission" date="2021-02" db="EMBL/GenBank/DDBJ databases">
        <authorList>
            <person name="Kimball J.A."/>
            <person name="Haas M.W."/>
            <person name="Macchietto M."/>
            <person name="Kono T."/>
            <person name="Duquette J."/>
            <person name="Shao M."/>
        </authorList>
    </citation>
    <scope>NUCLEOTIDE SEQUENCE</scope>
    <source>
        <tissue evidence="2">Fresh leaf tissue</tissue>
    </source>
</reference>
<reference evidence="2" key="1">
    <citation type="journal article" date="2021" name="bioRxiv">
        <title>Whole Genome Assembly and Annotation of Northern Wild Rice, Zizania palustris L., Supports a Whole Genome Duplication in the Zizania Genus.</title>
        <authorList>
            <person name="Haas M."/>
            <person name="Kono T."/>
            <person name="Macchietto M."/>
            <person name="Millas R."/>
            <person name="McGilp L."/>
            <person name="Shao M."/>
            <person name="Duquette J."/>
            <person name="Hirsch C.N."/>
            <person name="Kimball J."/>
        </authorList>
    </citation>
    <scope>NUCLEOTIDE SEQUENCE</scope>
    <source>
        <tissue evidence="2">Fresh leaf tissue</tissue>
    </source>
</reference>
<gene>
    <name evidence="2" type="ORF">GUJ93_ZPchr0008g12201</name>
</gene>
<sequence length="140" mass="15654">MEKPYVSIRTYVLSRLVKQRARPPAPRVAARPPRAHASGHRRAPRLGRPTPRGGLGPPPRARRAPAARRASRVLGRLASLQPRARRLAPLQPRARRAPRLPRARLGPPPPARSAASRRCKRWPGARPRLRAPPRRTGRVE</sequence>
<evidence type="ECO:0000313" key="2">
    <source>
        <dbReference type="EMBL" id="KAG8046433.1"/>
    </source>
</evidence>
<evidence type="ECO:0000256" key="1">
    <source>
        <dbReference type="SAM" id="MobiDB-lite"/>
    </source>
</evidence>
<name>A0A8J5RIK6_ZIZPA</name>
<accession>A0A8J5RIK6</accession>
<evidence type="ECO:0000313" key="3">
    <source>
        <dbReference type="Proteomes" id="UP000729402"/>
    </source>
</evidence>
<protein>
    <submittedName>
        <fullName evidence="2">Uncharacterized protein</fullName>
    </submittedName>
</protein>
<dbReference type="AlphaFoldDB" id="A0A8J5RIK6"/>
<feature type="compositionally biased region" description="Basic residues" evidence="1">
    <location>
        <begin position="93"/>
        <end position="102"/>
    </location>
</feature>
<feature type="compositionally biased region" description="Low complexity" evidence="1">
    <location>
        <begin position="76"/>
        <end position="92"/>
    </location>
</feature>
<dbReference type="EMBL" id="JAAALK010000290">
    <property type="protein sequence ID" value="KAG8046433.1"/>
    <property type="molecule type" value="Genomic_DNA"/>
</dbReference>
<organism evidence="2 3">
    <name type="scientific">Zizania palustris</name>
    <name type="common">Northern wild rice</name>
    <dbReference type="NCBI Taxonomy" id="103762"/>
    <lineage>
        <taxon>Eukaryota</taxon>
        <taxon>Viridiplantae</taxon>
        <taxon>Streptophyta</taxon>
        <taxon>Embryophyta</taxon>
        <taxon>Tracheophyta</taxon>
        <taxon>Spermatophyta</taxon>
        <taxon>Magnoliopsida</taxon>
        <taxon>Liliopsida</taxon>
        <taxon>Poales</taxon>
        <taxon>Poaceae</taxon>
        <taxon>BOP clade</taxon>
        <taxon>Oryzoideae</taxon>
        <taxon>Oryzeae</taxon>
        <taxon>Zizaniinae</taxon>
        <taxon>Zizania</taxon>
    </lineage>
</organism>
<feature type="compositionally biased region" description="Basic residues" evidence="1">
    <location>
        <begin position="115"/>
        <end position="140"/>
    </location>
</feature>
<comment type="caution">
    <text evidence="2">The sequence shown here is derived from an EMBL/GenBank/DDBJ whole genome shotgun (WGS) entry which is preliminary data.</text>
</comment>
<feature type="compositionally biased region" description="Basic residues" evidence="1">
    <location>
        <begin position="60"/>
        <end position="71"/>
    </location>
</feature>
<keyword evidence="3" id="KW-1185">Reference proteome</keyword>